<protein>
    <recommendedName>
        <fullName evidence="1">DUF6894 domain-containing protein</fullName>
    </recommendedName>
</protein>
<dbReference type="EMBL" id="BSOW01000037">
    <property type="protein sequence ID" value="GLR90739.1"/>
    <property type="molecule type" value="Genomic_DNA"/>
</dbReference>
<gene>
    <name evidence="2" type="ORF">GCM10007857_74540</name>
</gene>
<comment type="caution">
    <text evidence="2">The sequence shown here is derived from an EMBL/GenBank/DDBJ whole genome shotgun (WGS) entry which is preliminary data.</text>
</comment>
<evidence type="ECO:0000313" key="2">
    <source>
        <dbReference type="EMBL" id="GLR90739.1"/>
    </source>
</evidence>
<name>A0ABQ6BBE2_9BRAD</name>
<keyword evidence="3" id="KW-1185">Reference proteome</keyword>
<evidence type="ECO:0000259" key="1">
    <source>
        <dbReference type="Pfam" id="PF21834"/>
    </source>
</evidence>
<dbReference type="InterPro" id="IPR054189">
    <property type="entry name" value="DUF6894"/>
</dbReference>
<dbReference type="Proteomes" id="UP001156905">
    <property type="component" value="Unassembled WGS sequence"/>
</dbReference>
<organism evidence="2 3">
    <name type="scientific">Bradyrhizobium iriomotense</name>
    <dbReference type="NCBI Taxonomy" id="441950"/>
    <lineage>
        <taxon>Bacteria</taxon>
        <taxon>Pseudomonadati</taxon>
        <taxon>Pseudomonadota</taxon>
        <taxon>Alphaproteobacteria</taxon>
        <taxon>Hyphomicrobiales</taxon>
        <taxon>Nitrobacteraceae</taxon>
        <taxon>Bradyrhizobium</taxon>
    </lineage>
</organism>
<reference evidence="3" key="1">
    <citation type="journal article" date="2019" name="Int. J. Syst. Evol. Microbiol.">
        <title>The Global Catalogue of Microorganisms (GCM) 10K type strain sequencing project: providing services to taxonomists for standard genome sequencing and annotation.</title>
        <authorList>
            <consortium name="The Broad Institute Genomics Platform"/>
            <consortium name="The Broad Institute Genome Sequencing Center for Infectious Disease"/>
            <person name="Wu L."/>
            <person name="Ma J."/>
        </authorList>
    </citation>
    <scope>NUCLEOTIDE SEQUENCE [LARGE SCALE GENOMIC DNA]</scope>
    <source>
        <strain evidence="3">NBRC 102520</strain>
    </source>
</reference>
<evidence type="ECO:0000313" key="3">
    <source>
        <dbReference type="Proteomes" id="UP001156905"/>
    </source>
</evidence>
<feature type="domain" description="DUF6894" evidence="1">
    <location>
        <begin position="29"/>
        <end position="97"/>
    </location>
</feature>
<sequence length="103" mass="11697">MICLPFGIALRAFMAPGRGHYPIGAAMPLYFFRIRNGRYSGSSEQASEFVDRDAAWKEMTHVCADMAAGIARKLQENSEWHMELLDEAKQPVFRIRIVAESFD</sequence>
<accession>A0ABQ6BBE2</accession>
<dbReference type="Pfam" id="PF21834">
    <property type="entry name" value="DUF6894"/>
    <property type="match status" value="1"/>
</dbReference>
<proteinExistence type="predicted"/>